<evidence type="ECO:0008006" key="4">
    <source>
        <dbReference type="Google" id="ProtNLM"/>
    </source>
</evidence>
<dbReference type="OMA" id="CKKKWSQ"/>
<dbReference type="AlphaFoldDB" id="C1H2E6"/>
<name>C1H2E6_PARBA</name>
<protein>
    <recommendedName>
        <fullName evidence="4">Myb-like domain-containing protein</fullName>
    </recommendedName>
</protein>
<reference evidence="2 3" key="1">
    <citation type="journal article" date="2011" name="PLoS Genet.">
        <title>Comparative genomic analysis of human fungal pathogens causing paracoccidioidomycosis.</title>
        <authorList>
            <person name="Desjardins C.A."/>
            <person name="Champion M.D."/>
            <person name="Holder J.W."/>
            <person name="Muszewska A."/>
            <person name="Goldberg J."/>
            <person name="Bailao A.M."/>
            <person name="Brigido M.M."/>
            <person name="Ferreira M.E."/>
            <person name="Garcia A.M."/>
            <person name="Grynberg M."/>
            <person name="Gujja S."/>
            <person name="Heiman D.I."/>
            <person name="Henn M.R."/>
            <person name="Kodira C.D."/>
            <person name="Leon-Narvaez H."/>
            <person name="Longo L.V."/>
            <person name="Ma L.J."/>
            <person name="Malavazi I."/>
            <person name="Matsuo A.L."/>
            <person name="Morais F.V."/>
            <person name="Pereira M."/>
            <person name="Rodriguez-Brito S."/>
            <person name="Sakthikumar S."/>
            <person name="Salem-Izacc S.M."/>
            <person name="Sykes S.M."/>
            <person name="Teixeira M.M."/>
            <person name="Vallejo M.C."/>
            <person name="Walter M.E."/>
            <person name="Yandava C."/>
            <person name="Young S."/>
            <person name="Zeng Q."/>
            <person name="Zucker J."/>
            <person name="Felipe M.S."/>
            <person name="Goldman G.H."/>
            <person name="Haas B.J."/>
            <person name="McEwen J.G."/>
            <person name="Nino-Vega G."/>
            <person name="Puccia R."/>
            <person name="San-Blas G."/>
            <person name="Soares C.M."/>
            <person name="Birren B.W."/>
            <person name="Cuomo C.A."/>
        </authorList>
    </citation>
    <scope>NUCLEOTIDE SEQUENCE [LARGE SCALE GENOMIC DNA]</scope>
    <source>
        <strain evidence="3">ATCC MYA-826 / Pb01</strain>
    </source>
</reference>
<evidence type="ECO:0000256" key="1">
    <source>
        <dbReference type="SAM" id="MobiDB-lite"/>
    </source>
</evidence>
<accession>C1H2E6</accession>
<gene>
    <name evidence="2" type="ORF">PAAG_04775</name>
</gene>
<dbReference type="Proteomes" id="UP000002059">
    <property type="component" value="Partially assembled WGS sequence"/>
</dbReference>
<dbReference type="GeneID" id="9096534"/>
<organism evidence="2 3">
    <name type="scientific">Paracoccidioides lutzii (strain ATCC MYA-826 / Pb01)</name>
    <name type="common">Paracoccidioides brasiliensis</name>
    <dbReference type="NCBI Taxonomy" id="502779"/>
    <lineage>
        <taxon>Eukaryota</taxon>
        <taxon>Fungi</taxon>
        <taxon>Dikarya</taxon>
        <taxon>Ascomycota</taxon>
        <taxon>Pezizomycotina</taxon>
        <taxon>Eurotiomycetes</taxon>
        <taxon>Eurotiomycetidae</taxon>
        <taxon>Onygenales</taxon>
        <taxon>Ajellomycetaceae</taxon>
        <taxon>Paracoccidioides</taxon>
    </lineage>
</organism>
<dbReference type="RefSeq" id="XP_002793246.1">
    <property type="nucleotide sequence ID" value="XM_002793200.1"/>
</dbReference>
<evidence type="ECO:0000313" key="3">
    <source>
        <dbReference type="Proteomes" id="UP000002059"/>
    </source>
</evidence>
<feature type="region of interest" description="Disordered" evidence="1">
    <location>
        <begin position="385"/>
        <end position="419"/>
    </location>
</feature>
<dbReference type="OrthoDB" id="3439209at2759"/>
<sequence>MALSRRLTYLDGFTGHDQLQISRWGPTPNISTTQGIWHVKVPPQIPQREDDFGPHQQFLIPANKPEIFDSSSAMATGFKNLGRKCDPGKSIESQSQRHWFSQNVETRLGDLQGSAITSETSTGWENLADYNPGTQLSSFGLPAVLPKKSGSNYSNVPIVEQSLMKTPFQWIAPNNSAHPGMRITEVQHHNPRIGPQKQAITSCHNSWQENERARSVPVEEGLHQKGDMHSGWSEPLDGRACMVLTCATDTKVSSACSAATEWIEQICSRDIVPNFDKGAQSFVQQPQRWTGNTDHNSFRPMATHNSLSIAQDDWCEWHTAPLNHQRSPDSSFSSCFTPDTTHKALNFDSPSFRDANAPFEYFDLNSTQGKQPGCHDHLSEVKSFETTTTKQLGKLRRMKTSENRTTTAKVGPQRSSAKDEFLVQGKRSGMSYKEIKEKGNFSEAESTLRGRFRTLTKKKEQRVRKPGWQESDLRLLCEAVRKYATPIRNIPGDDIKSPKISWKQVGEHIWRNGGSYHFGNATCKKKWSQIQQGMIVLSPKRQFGLSIFR</sequence>
<dbReference type="eggNOG" id="ENOG502SRZH">
    <property type="taxonomic scope" value="Eukaryota"/>
</dbReference>
<proteinExistence type="predicted"/>
<dbReference type="STRING" id="502779.C1H2E6"/>
<keyword evidence="3" id="KW-1185">Reference proteome</keyword>
<dbReference type="EMBL" id="KN294003">
    <property type="protein sequence ID" value="EEH33726.1"/>
    <property type="molecule type" value="Genomic_DNA"/>
</dbReference>
<dbReference type="VEuPathDB" id="FungiDB:PAAG_04775"/>
<dbReference type="KEGG" id="pbl:PAAG_04775"/>
<evidence type="ECO:0000313" key="2">
    <source>
        <dbReference type="EMBL" id="EEH33726.1"/>
    </source>
</evidence>
<dbReference type="HOGENOM" id="CLU_491722_0_0_1"/>